<reference evidence="1" key="1">
    <citation type="submission" date="2018-05" db="EMBL/GenBank/DDBJ databases">
        <authorList>
            <person name="Lanie J.A."/>
            <person name="Ng W.-L."/>
            <person name="Kazmierczak K.M."/>
            <person name="Andrzejewski T.M."/>
            <person name="Davidsen T.M."/>
            <person name="Wayne K.J."/>
            <person name="Tettelin H."/>
            <person name="Glass J.I."/>
            <person name="Rusch D."/>
            <person name="Podicherti R."/>
            <person name="Tsui H.-C.T."/>
            <person name="Winkler M.E."/>
        </authorList>
    </citation>
    <scope>NUCLEOTIDE SEQUENCE</scope>
</reference>
<dbReference type="InterPro" id="IPR039437">
    <property type="entry name" value="FrzH/put_lumazine-bd"/>
</dbReference>
<dbReference type="Pfam" id="PF12893">
    <property type="entry name" value="Lumazine_bd_2"/>
    <property type="match status" value="1"/>
</dbReference>
<evidence type="ECO:0008006" key="2">
    <source>
        <dbReference type="Google" id="ProtNLM"/>
    </source>
</evidence>
<dbReference type="AlphaFoldDB" id="A0A382U514"/>
<dbReference type="Gene3D" id="3.10.450.50">
    <property type="match status" value="1"/>
</dbReference>
<proteinExistence type="predicted"/>
<gene>
    <name evidence="1" type="ORF">METZ01_LOCUS382250</name>
</gene>
<name>A0A382U514_9ZZZZ</name>
<sequence length="106" mass="11847">MHESSKDMVNLAFHPNAKITGIFGGDFHEMSRDEFGDLVASQQPSPKENGETLKVEILSIEVAGITAVARVRDDYIGFTFVDTLSLVKTDETWVIYNKLFHIESEA</sequence>
<evidence type="ECO:0000313" key="1">
    <source>
        <dbReference type="EMBL" id="SVD29396.1"/>
    </source>
</evidence>
<dbReference type="InterPro" id="IPR032710">
    <property type="entry name" value="NTF2-like_dom_sf"/>
</dbReference>
<dbReference type="EMBL" id="UINC01141575">
    <property type="protein sequence ID" value="SVD29396.1"/>
    <property type="molecule type" value="Genomic_DNA"/>
</dbReference>
<accession>A0A382U514</accession>
<organism evidence="1">
    <name type="scientific">marine metagenome</name>
    <dbReference type="NCBI Taxonomy" id="408172"/>
    <lineage>
        <taxon>unclassified sequences</taxon>
        <taxon>metagenomes</taxon>
        <taxon>ecological metagenomes</taxon>
    </lineage>
</organism>
<protein>
    <recommendedName>
        <fullName evidence="2">Nuclear transport factor 2 family protein</fullName>
    </recommendedName>
</protein>
<dbReference type="SUPFAM" id="SSF54427">
    <property type="entry name" value="NTF2-like"/>
    <property type="match status" value="1"/>
</dbReference>